<evidence type="ECO:0000259" key="3">
    <source>
        <dbReference type="SMART" id="SM00903"/>
    </source>
</evidence>
<dbReference type="InterPro" id="IPR012349">
    <property type="entry name" value="Split_barrel_FMN-bd"/>
</dbReference>
<dbReference type="Gene3D" id="2.30.110.10">
    <property type="entry name" value="Electron Transport, Fmn-binding Protein, Chain A"/>
    <property type="match status" value="1"/>
</dbReference>
<feature type="domain" description="Flavin reductase like" evidence="3">
    <location>
        <begin position="13"/>
        <end position="157"/>
    </location>
</feature>
<proteinExistence type="inferred from homology"/>
<name>A0A9W6KZ16_9PSEU</name>
<dbReference type="Proteomes" id="UP001143463">
    <property type="component" value="Unassembled WGS sequence"/>
</dbReference>
<dbReference type="RefSeq" id="WP_037040090.1">
    <property type="nucleotide sequence ID" value="NZ_BAAAUZ010000013.1"/>
</dbReference>
<dbReference type="PANTHER" id="PTHR30466">
    <property type="entry name" value="FLAVIN REDUCTASE"/>
    <property type="match status" value="1"/>
</dbReference>
<evidence type="ECO:0000256" key="2">
    <source>
        <dbReference type="ARBA" id="ARBA00023002"/>
    </source>
</evidence>
<dbReference type="SUPFAM" id="SSF50475">
    <property type="entry name" value="FMN-binding split barrel"/>
    <property type="match status" value="1"/>
</dbReference>
<dbReference type="InterPro" id="IPR002563">
    <property type="entry name" value="Flavin_Rdtase-like_dom"/>
</dbReference>
<reference evidence="4" key="2">
    <citation type="submission" date="2023-01" db="EMBL/GenBank/DDBJ databases">
        <authorList>
            <person name="Sun Q."/>
            <person name="Evtushenko L."/>
        </authorList>
    </citation>
    <scope>NUCLEOTIDE SEQUENCE</scope>
    <source>
        <strain evidence="4">VKM Ac-1069</strain>
    </source>
</reference>
<dbReference type="InterPro" id="IPR050268">
    <property type="entry name" value="NADH-dep_flavin_reductase"/>
</dbReference>
<organism evidence="4 5">
    <name type="scientific">Pseudonocardia halophobica</name>
    <dbReference type="NCBI Taxonomy" id="29401"/>
    <lineage>
        <taxon>Bacteria</taxon>
        <taxon>Bacillati</taxon>
        <taxon>Actinomycetota</taxon>
        <taxon>Actinomycetes</taxon>
        <taxon>Pseudonocardiales</taxon>
        <taxon>Pseudonocardiaceae</taxon>
        <taxon>Pseudonocardia</taxon>
    </lineage>
</organism>
<sequence length="168" mass="17740">MTTVAPDRFREVLGAFCSGITVITATDPDGAPIGMTCQSFSSLSLDPPMVMFAPARTSTTWPRIRTAAGFCVNVLADDQHGVSDAMSRRGTDKFAGVAWTPSPTGAPRLAGAAAWIDCDLAAEYDGGDHTIVVGAVRELGSSPSLEPLLYHRGRYALVRSHPTTGDTR</sequence>
<dbReference type="AlphaFoldDB" id="A0A9W6KZ16"/>
<evidence type="ECO:0000313" key="4">
    <source>
        <dbReference type="EMBL" id="GLL09750.1"/>
    </source>
</evidence>
<dbReference type="GO" id="GO:0010181">
    <property type="term" value="F:FMN binding"/>
    <property type="evidence" value="ECO:0007669"/>
    <property type="project" value="InterPro"/>
</dbReference>
<accession>A0A9W6KZ16</accession>
<evidence type="ECO:0000313" key="5">
    <source>
        <dbReference type="Proteomes" id="UP001143463"/>
    </source>
</evidence>
<dbReference type="PANTHER" id="PTHR30466:SF11">
    <property type="entry name" value="FLAVIN-DEPENDENT MONOOXYGENASE, REDUCTASE SUBUNIT HSAB"/>
    <property type="match status" value="1"/>
</dbReference>
<dbReference type="Pfam" id="PF01613">
    <property type="entry name" value="Flavin_Reduct"/>
    <property type="match status" value="1"/>
</dbReference>
<reference evidence="4" key="1">
    <citation type="journal article" date="2014" name="Int. J. Syst. Evol. Microbiol.">
        <title>Complete genome sequence of Corynebacterium casei LMG S-19264T (=DSM 44701T), isolated from a smear-ripened cheese.</title>
        <authorList>
            <consortium name="US DOE Joint Genome Institute (JGI-PGF)"/>
            <person name="Walter F."/>
            <person name="Albersmeier A."/>
            <person name="Kalinowski J."/>
            <person name="Ruckert C."/>
        </authorList>
    </citation>
    <scope>NUCLEOTIDE SEQUENCE</scope>
    <source>
        <strain evidence="4">VKM Ac-1069</strain>
    </source>
</reference>
<dbReference type="SMART" id="SM00903">
    <property type="entry name" value="Flavin_Reduct"/>
    <property type="match status" value="1"/>
</dbReference>
<dbReference type="GO" id="GO:0042602">
    <property type="term" value="F:riboflavin reductase (NADPH) activity"/>
    <property type="evidence" value="ECO:0007669"/>
    <property type="project" value="TreeGrafter"/>
</dbReference>
<keyword evidence="4" id="KW-0503">Monooxygenase</keyword>
<comment type="caution">
    <text evidence="4">The sequence shown here is derived from an EMBL/GenBank/DDBJ whole genome shotgun (WGS) entry which is preliminary data.</text>
</comment>
<keyword evidence="5" id="KW-1185">Reference proteome</keyword>
<dbReference type="EMBL" id="BSFQ01000002">
    <property type="protein sequence ID" value="GLL09750.1"/>
    <property type="molecule type" value="Genomic_DNA"/>
</dbReference>
<protein>
    <submittedName>
        <fullName evidence="4">Monooxygenase</fullName>
    </submittedName>
</protein>
<evidence type="ECO:0000256" key="1">
    <source>
        <dbReference type="ARBA" id="ARBA00008898"/>
    </source>
</evidence>
<gene>
    <name evidence="4" type="ORF">GCM10017577_08900</name>
</gene>
<comment type="similarity">
    <text evidence="1">Belongs to the non-flavoprotein flavin reductase family.</text>
</comment>
<dbReference type="GO" id="GO:0004497">
    <property type="term" value="F:monooxygenase activity"/>
    <property type="evidence" value="ECO:0007669"/>
    <property type="project" value="UniProtKB-KW"/>
</dbReference>
<keyword evidence="2" id="KW-0560">Oxidoreductase</keyword>